<feature type="region of interest" description="Disordered" evidence="1">
    <location>
        <begin position="114"/>
        <end position="140"/>
    </location>
</feature>
<evidence type="ECO:0000313" key="2">
    <source>
        <dbReference type="EMBL" id="CAE8709042.1"/>
    </source>
</evidence>
<dbReference type="AlphaFoldDB" id="A0A813KQ66"/>
<evidence type="ECO:0000313" key="3">
    <source>
        <dbReference type="Proteomes" id="UP000626109"/>
    </source>
</evidence>
<protein>
    <submittedName>
        <fullName evidence="2">Uncharacterized protein</fullName>
    </submittedName>
</protein>
<evidence type="ECO:0000256" key="1">
    <source>
        <dbReference type="SAM" id="MobiDB-lite"/>
    </source>
</evidence>
<accession>A0A813KQ66</accession>
<feature type="non-terminal residue" evidence="2">
    <location>
        <position position="1"/>
    </location>
</feature>
<feature type="compositionally biased region" description="Low complexity" evidence="1">
    <location>
        <begin position="114"/>
        <end position="131"/>
    </location>
</feature>
<organism evidence="2 3">
    <name type="scientific">Polarella glacialis</name>
    <name type="common">Dinoflagellate</name>
    <dbReference type="NCBI Taxonomy" id="89957"/>
    <lineage>
        <taxon>Eukaryota</taxon>
        <taxon>Sar</taxon>
        <taxon>Alveolata</taxon>
        <taxon>Dinophyceae</taxon>
        <taxon>Suessiales</taxon>
        <taxon>Suessiaceae</taxon>
        <taxon>Polarella</taxon>
    </lineage>
</organism>
<feature type="compositionally biased region" description="Low complexity" evidence="1">
    <location>
        <begin position="19"/>
        <end position="40"/>
    </location>
</feature>
<feature type="region of interest" description="Disordered" evidence="1">
    <location>
        <begin position="1"/>
        <end position="72"/>
    </location>
</feature>
<gene>
    <name evidence="2" type="ORF">PGLA2088_LOCUS35242</name>
</gene>
<dbReference type="EMBL" id="CAJNNW010031784">
    <property type="protein sequence ID" value="CAE8709042.1"/>
    <property type="molecule type" value="Genomic_DNA"/>
</dbReference>
<sequence length="473" mass="49520">LLLSKAMYATGPAAGGGQPFQATAGQPSQPQQPTQPQQQPQQPPAAQPQPQQSQQYGAQQQPAFGSYPPGGAYGQQAAYGQMPYGQGYGQAGGQPGGGYGQAAYPQGTAQVDSAGAAGVAGSQQGMTQQQQWPAGGQWDQSQAMGQYGQAGYGQQPYAQAQQWGMAPAPCGACGTYVPVPVVAGAGVVQGGGSSSSTVPAGSGPANLNANAQEFVPGGSSAAATDHSCDDPTAAAAAAGFAERSVWGRVWKLGSRGFSGICALLIFGASAAPDAASNQAFLGKSALGGDNSTLGEWNKTALELLSSSQGQDRDGSVCQVHEILERGGSASYWVYNKHHQKYLSTDGYNVDLYGEHGDHAVWHFTRSSGTTTNTFSMMNDWAQKYMDSSGHNVHMWVSRNGLGDKGSIPENIKWHVFEADHLTRGADPCTFYLLHDGSHEWLDTHRGNVHVSPYLVNDVADLQWQLIPARAGRR</sequence>
<comment type="caution">
    <text evidence="2">The sequence shown here is derived from an EMBL/GenBank/DDBJ whole genome shotgun (WGS) entry which is preliminary data.</text>
</comment>
<reference evidence="2" key="1">
    <citation type="submission" date="2021-02" db="EMBL/GenBank/DDBJ databases">
        <authorList>
            <person name="Dougan E. K."/>
            <person name="Rhodes N."/>
            <person name="Thang M."/>
            <person name="Chan C."/>
        </authorList>
    </citation>
    <scope>NUCLEOTIDE SEQUENCE</scope>
</reference>
<dbReference type="Proteomes" id="UP000626109">
    <property type="component" value="Unassembled WGS sequence"/>
</dbReference>
<name>A0A813KQ66_POLGL</name>
<feature type="compositionally biased region" description="Low complexity" evidence="1">
    <location>
        <begin position="48"/>
        <end position="72"/>
    </location>
</feature>
<proteinExistence type="predicted"/>